<accession>A0ABZ0Q7F7</accession>
<dbReference type="Proteomes" id="UP001304071">
    <property type="component" value="Chromosome 1"/>
</dbReference>
<dbReference type="SMART" id="SM01022">
    <property type="entry name" value="ASCH"/>
    <property type="match status" value="1"/>
</dbReference>
<dbReference type="EMBL" id="CP138203">
    <property type="protein sequence ID" value="WPC72359.1"/>
    <property type="molecule type" value="Genomic_DNA"/>
</dbReference>
<dbReference type="InterPro" id="IPR015947">
    <property type="entry name" value="PUA-like_sf"/>
</dbReference>
<dbReference type="InterPro" id="IPR007374">
    <property type="entry name" value="ASCH_domain"/>
</dbReference>
<dbReference type="CDD" id="cd06553">
    <property type="entry name" value="ASCH_Ef3133_like"/>
    <property type="match status" value="1"/>
</dbReference>
<keyword evidence="3" id="KW-1185">Reference proteome</keyword>
<feature type="domain" description="ASCH" evidence="1">
    <location>
        <begin position="30"/>
        <end position="153"/>
    </location>
</feature>
<dbReference type="PANTHER" id="PTHR39203:SF1">
    <property type="entry name" value="CYTOPLASMIC PROTEIN"/>
    <property type="match status" value="1"/>
</dbReference>
<evidence type="ECO:0000259" key="1">
    <source>
        <dbReference type="SMART" id="SM01022"/>
    </source>
</evidence>
<dbReference type="Pfam" id="PF04266">
    <property type="entry name" value="ASCH"/>
    <property type="match status" value="1"/>
</dbReference>
<organism evidence="2 3">
    <name type="scientific">Vibrio porteresiae DSM 19223</name>
    <dbReference type="NCBI Taxonomy" id="1123496"/>
    <lineage>
        <taxon>Bacteria</taxon>
        <taxon>Pseudomonadati</taxon>
        <taxon>Pseudomonadota</taxon>
        <taxon>Gammaproteobacteria</taxon>
        <taxon>Vibrionales</taxon>
        <taxon>Vibrionaceae</taxon>
        <taxon>Vibrio</taxon>
    </lineage>
</organism>
<dbReference type="Gene3D" id="3.10.400.10">
    <property type="entry name" value="Sulfate adenylyltransferase"/>
    <property type="match status" value="1"/>
</dbReference>
<name>A0ABZ0Q7F7_9VIBR</name>
<dbReference type="PIRSF" id="PIRSF021320">
    <property type="entry name" value="DUF984"/>
    <property type="match status" value="1"/>
</dbReference>
<evidence type="ECO:0000313" key="3">
    <source>
        <dbReference type="Proteomes" id="UP001304071"/>
    </source>
</evidence>
<dbReference type="InterPro" id="IPR009326">
    <property type="entry name" value="DUF984"/>
</dbReference>
<sequence length="155" mass="17891">MKLEHRAFLNEYLATLTLSEREAIPKVAAEYFCADEYNANECARLINAGIKTATCSLKQGYDAENEPLPQVGQLLVVLDWQQNPICIVENTKVAVCEFGDVDAEFAAKEGEGDRTYEWWRNAHLNFFHNYAQELGCEFNDHSYIVQEWFQKVYPR</sequence>
<gene>
    <name evidence="2" type="ORF">R8Z52_09425</name>
</gene>
<reference evidence="2 3" key="1">
    <citation type="submission" date="2023-11" db="EMBL/GenBank/DDBJ databases">
        <title>Plant-associative lifestyle of Vibrio porteresiae and its evolutionary dynamics.</title>
        <authorList>
            <person name="Rameshkumar N."/>
            <person name="Kirti K."/>
        </authorList>
    </citation>
    <scope>NUCLEOTIDE SEQUENCE [LARGE SCALE GENOMIC DNA]</scope>
    <source>
        <strain evidence="2 3">MSSRF30</strain>
    </source>
</reference>
<dbReference type="RefSeq" id="WP_261895946.1">
    <property type="nucleotide sequence ID" value="NZ_AP024895.1"/>
</dbReference>
<dbReference type="SUPFAM" id="SSF88697">
    <property type="entry name" value="PUA domain-like"/>
    <property type="match status" value="1"/>
</dbReference>
<evidence type="ECO:0000313" key="2">
    <source>
        <dbReference type="EMBL" id="WPC72359.1"/>
    </source>
</evidence>
<proteinExistence type="predicted"/>
<dbReference type="PANTHER" id="PTHR39203">
    <property type="entry name" value="CYTOPLASMIC PROTEIN-RELATED"/>
    <property type="match status" value="1"/>
</dbReference>
<protein>
    <submittedName>
        <fullName evidence="2">ASCH domain-containing protein</fullName>
    </submittedName>
</protein>